<keyword evidence="1" id="KW-1133">Transmembrane helix</keyword>
<keyword evidence="1" id="KW-0472">Membrane</keyword>
<comment type="caution">
    <text evidence="3">The sequence shown here is derived from an EMBL/GenBank/DDBJ whole genome shotgun (WGS) entry which is preliminary data.</text>
</comment>
<keyword evidence="4" id="KW-1185">Reference proteome</keyword>
<dbReference type="Proteomes" id="UP000601223">
    <property type="component" value="Unassembled WGS sequence"/>
</dbReference>
<sequence length="226" mass="23019">MSTTAPPRALPAVPIAVPRTAPRRRSVAQGALAAVLIIVGALTAAYVAQRIGSTHDFLAVARPVGKGAEITRADLVVVRVNEAVGLRPVAARDSGDVIGKRAVMALVPGTLITLEQVTDTPVPAPGHQLIGLALGEDRMPSASRLTVGAKVLLVVVPKKGADDKAEEGVQGPDLVPPRTITATIISISPGTRSGQTVIDVEVATVDAPTVAALAADDRVVLSLDGS</sequence>
<keyword evidence="1" id="KW-0812">Transmembrane</keyword>
<dbReference type="CDD" id="cd11614">
    <property type="entry name" value="SAF_CpaB_FlgA_like"/>
    <property type="match status" value="1"/>
</dbReference>
<evidence type="ECO:0000256" key="1">
    <source>
        <dbReference type="SAM" id="Phobius"/>
    </source>
</evidence>
<dbReference type="Pfam" id="PF08666">
    <property type="entry name" value="SAF"/>
    <property type="match status" value="1"/>
</dbReference>
<feature type="transmembrane region" description="Helical" evidence="1">
    <location>
        <begin position="27"/>
        <end position="48"/>
    </location>
</feature>
<dbReference type="InterPro" id="IPR013974">
    <property type="entry name" value="SAF"/>
</dbReference>
<reference evidence="3 4" key="1">
    <citation type="submission" date="2021-01" db="EMBL/GenBank/DDBJ databases">
        <title>Whole genome shotgun sequence of Catellatospora bangladeshensis NBRC 107357.</title>
        <authorList>
            <person name="Komaki H."/>
            <person name="Tamura T."/>
        </authorList>
    </citation>
    <scope>NUCLEOTIDE SEQUENCE [LARGE SCALE GENOMIC DNA]</scope>
    <source>
        <strain evidence="3 4">NBRC 107357</strain>
    </source>
</reference>
<evidence type="ECO:0000313" key="3">
    <source>
        <dbReference type="EMBL" id="GIF83261.1"/>
    </source>
</evidence>
<dbReference type="EMBL" id="BONF01000028">
    <property type="protein sequence ID" value="GIF83261.1"/>
    <property type="molecule type" value="Genomic_DNA"/>
</dbReference>
<evidence type="ECO:0000259" key="2">
    <source>
        <dbReference type="SMART" id="SM00858"/>
    </source>
</evidence>
<organism evidence="3 4">
    <name type="scientific">Catellatospora bangladeshensis</name>
    <dbReference type="NCBI Taxonomy" id="310355"/>
    <lineage>
        <taxon>Bacteria</taxon>
        <taxon>Bacillati</taxon>
        <taxon>Actinomycetota</taxon>
        <taxon>Actinomycetes</taxon>
        <taxon>Micromonosporales</taxon>
        <taxon>Micromonosporaceae</taxon>
        <taxon>Catellatospora</taxon>
    </lineage>
</organism>
<dbReference type="AlphaFoldDB" id="A0A8J3NL05"/>
<evidence type="ECO:0000313" key="4">
    <source>
        <dbReference type="Proteomes" id="UP000601223"/>
    </source>
</evidence>
<name>A0A8J3NL05_9ACTN</name>
<feature type="domain" description="SAF" evidence="2">
    <location>
        <begin position="55"/>
        <end position="118"/>
    </location>
</feature>
<protein>
    <recommendedName>
        <fullName evidence="2">SAF domain-containing protein</fullName>
    </recommendedName>
</protein>
<dbReference type="SMART" id="SM00858">
    <property type="entry name" value="SAF"/>
    <property type="match status" value="1"/>
</dbReference>
<dbReference type="RefSeq" id="WP_203749839.1">
    <property type="nucleotide sequence ID" value="NZ_BONF01000028.1"/>
</dbReference>
<accession>A0A8J3NL05</accession>
<proteinExistence type="predicted"/>
<gene>
    <name evidence="3" type="ORF">Cba03nite_46100</name>
</gene>